<dbReference type="Proteomes" id="UP000463983">
    <property type="component" value="Chromosome"/>
</dbReference>
<dbReference type="KEGG" id="caqa:MICH65_0039"/>
<dbReference type="InterPro" id="IPR036866">
    <property type="entry name" value="RibonucZ/Hydroxyglut_hydro"/>
</dbReference>
<dbReference type="EMBL" id="CP047901">
    <property type="protein sequence ID" value="QHO63020.1"/>
    <property type="molecule type" value="Genomic_DNA"/>
</dbReference>
<keyword evidence="2" id="KW-0378">Hydrolase</keyword>
<dbReference type="Pfam" id="PF12706">
    <property type="entry name" value="Lactamase_B_2"/>
    <property type="match status" value="1"/>
</dbReference>
<evidence type="ECO:0000259" key="1">
    <source>
        <dbReference type="Pfam" id="PF12706"/>
    </source>
</evidence>
<organism evidence="2 3">
    <name type="scientific">Candidatus Chazhemtobacterium aquaticus</name>
    <dbReference type="NCBI Taxonomy" id="2715735"/>
    <lineage>
        <taxon>Bacteria</taxon>
        <taxon>Candidatus Chazhemtobacteraceae</taxon>
        <taxon>Candidatus Chazhemtobacterium</taxon>
    </lineage>
</organism>
<gene>
    <name evidence="2" type="ORF">MICH65_0039</name>
</gene>
<dbReference type="CDD" id="cd16279">
    <property type="entry name" value="metallo-hydrolase-like_MBL-fold"/>
    <property type="match status" value="1"/>
</dbReference>
<dbReference type="AlphaFoldDB" id="A0A857N9B1"/>
<dbReference type="PANTHER" id="PTHR42663:SF6">
    <property type="entry name" value="HYDROLASE C777.06C-RELATED"/>
    <property type="match status" value="1"/>
</dbReference>
<accession>A0A857N9B1</accession>
<protein>
    <submittedName>
        <fullName evidence="2">Metal-dependent hydrolase</fullName>
    </submittedName>
</protein>
<evidence type="ECO:0000313" key="2">
    <source>
        <dbReference type="EMBL" id="QHO63020.1"/>
    </source>
</evidence>
<proteinExistence type="predicted"/>
<name>A0A857N9B1_9BACT</name>
<dbReference type="InterPro" id="IPR001279">
    <property type="entry name" value="Metallo-B-lactamas"/>
</dbReference>
<dbReference type="RefSeq" id="WP_161931430.1">
    <property type="nucleotide sequence ID" value="NZ_CP047901.1"/>
</dbReference>
<dbReference type="Gene3D" id="3.60.15.10">
    <property type="entry name" value="Ribonuclease Z/Hydroxyacylglutathione hydrolase-like"/>
    <property type="match status" value="1"/>
</dbReference>
<dbReference type="PANTHER" id="PTHR42663">
    <property type="entry name" value="HYDROLASE C777.06C-RELATED-RELATED"/>
    <property type="match status" value="1"/>
</dbReference>
<dbReference type="SUPFAM" id="SSF56281">
    <property type="entry name" value="Metallo-hydrolase/oxidoreductase"/>
    <property type="match status" value="1"/>
</dbReference>
<sequence>MKITFLGTGANGGLPQVDCDCKYCRAALKKKNKQRLRSSLLVETKRSRILLDCGPDFRQQLSGVGLKIRDLDLIVITHFHFDHANGLIELSGGRPCKVPVLVSERVRRLWKRFPNQEIEYMVKSGFVKLVSEDNAKKCGVKLVDVPHDPGFPTVAVIVSDSSGKVWYSPDVSEITEKMIKEIAMIDVVVFDGTFLNENTYPASKFNHLTIEKSVDILKREVIYTHVNHSENVKEIENFLRAKRCLLARDGMMVTLK</sequence>
<feature type="domain" description="Metallo-beta-lactamase" evidence="1">
    <location>
        <begin position="48"/>
        <end position="218"/>
    </location>
</feature>
<dbReference type="GO" id="GO:0016787">
    <property type="term" value="F:hydrolase activity"/>
    <property type="evidence" value="ECO:0007669"/>
    <property type="project" value="UniProtKB-KW"/>
</dbReference>
<evidence type="ECO:0000313" key="3">
    <source>
        <dbReference type="Proteomes" id="UP000463983"/>
    </source>
</evidence>
<reference evidence="3" key="1">
    <citation type="journal article" date="2020" name="Microorganisms">
        <title>Complete Genome of a Member of a New Bacterial Lineage in the Microgenomates Group Reveals an Unusual Nucleotide Composition Disparity Between Two Strands of DNA and Limited Metabolic Potential.</title>
        <authorList>
            <person name="Kadnikov V.V."/>
            <person name="Mardanov A.V."/>
            <person name="Beletsky A.V."/>
            <person name="Karnachuk O.V."/>
            <person name="Ravin N.V."/>
        </authorList>
    </citation>
    <scope>NUCLEOTIDE SEQUENCE [LARGE SCALE GENOMIC DNA]</scope>
</reference>
<keyword evidence="3" id="KW-1185">Reference proteome</keyword>